<gene>
    <name evidence="1" type="ORF">BDN72DRAFT_785375</name>
</gene>
<keyword evidence="2" id="KW-1185">Reference proteome</keyword>
<proteinExistence type="predicted"/>
<dbReference type="Proteomes" id="UP000308600">
    <property type="component" value="Unassembled WGS sequence"/>
</dbReference>
<evidence type="ECO:0000313" key="1">
    <source>
        <dbReference type="EMBL" id="TFK76460.1"/>
    </source>
</evidence>
<protein>
    <submittedName>
        <fullName evidence="1">PAP2-domain-containing protein</fullName>
    </submittedName>
</protein>
<name>A0ACD3BF12_9AGAR</name>
<accession>A0ACD3BF12</accession>
<dbReference type="EMBL" id="ML208260">
    <property type="protein sequence ID" value="TFK76460.1"/>
    <property type="molecule type" value="Genomic_DNA"/>
</dbReference>
<organism evidence="1 2">
    <name type="scientific">Pluteus cervinus</name>
    <dbReference type="NCBI Taxonomy" id="181527"/>
    <lineage>
        <taxon>Eukaryota</taxon>
        <taxon>Fungi</taxon>
        <taxon>Dikarya</taxon>
        <taxon>Basidiomycota</taxon>
        <taxon>Agaricomycotina</taxon>
        <taxon>Agaricomycetes</taxon>
        <taxon>Agaricomycetidae</taxon>
        <taxon>Agaricales</taxon>
        <taxon>Pluteineae</taxon>
        <taxon>Pluteaceae</taxon>
        <taxon>Pluteus</taxon>
    </lineage>
</organism>
<evidence type="ECO:0000313" key="2">
    <source>
        <dbReference type="Proteomes" id="UP000308600"/>
    </source>
</evidence>
<reference evidence="1 2" key="1">
    <citation type="journal article" date="2019" name="Nat. Ecol. Evol.">
        <title>Megaphylogeny resolves global patterns of mushroom evolution.</title>
        <authorList>
            <person name="Varga T."/>
            <person name="Krizsan K."/>
            <person name="Foldi C."/>
            <person name="Dima B."/>
            <person name="Sanchez-Garcia M."/>
            <person name="Sanchez-Ramirez S."/>
            <person name="Szollosi G.J."/>
            <person name="Szarkandi J.G."/>
            <person name="Papp V."/>
            <person name="Albert L."/>
            <person name="Andreopoulos W."/>
            <person name="Angelini C."/>
            <person name="Antonin V."/>
            <person name="Barry K.W."/>
            <person name="Bougher N.L."/>
            <person name="Buchanan P."/>
            <person name="Buyck B."/>
            <person name="Bense V."/>
            <person name="Catcheside P."/>
            <person name="Chovatia M."/>
            <person name="Cooper J."/>
            <person name="Damon W."/>
            <person name="Desjardin D."/>
            <person name="Finy P."/>
            <person name="Geml J."/>
            <person name="Haridas S."/>
            <person name="Hughes K."/>
            <person name="Justo A."/>
            <person name="Karasinski D."/>
            <person name="Kautmanova I."/>
            <person name="Kiss B."/>
            <person name="Kocsube S."/>
            <person name="Kotiranta H."/>
            <person name="LaButti K.M."/>
            <person name="Lechner B.E."/>
            <person name="Liimatainen K."/>
            <person name="Lipzen A."/>
            <person name="Lukacs Z."/>
            <person name="Mihaltcheva S."/>
            <person name="Morgado L.N."/>
            <person name="Niskanen T."/>
            <person name="Noordeloos M.E."/>
            <person name="Ohm R.A."/>
            <person name="Ortiz-Santana B."/>
            <person name="Ovrebo C."/>
            <person name="Racz N."/>
            <person name="Riley R."/>
            <person name="Savchenko A."/>
            <person name="Shiryaev A."/>
            <person name="Soop K."/>
            <person name="Spirin V."/>
            <person name="Szebenyi C."/>
            <person name="Tomsovsky M."/>
            <person name="Tulloss R.E."/>
            <person name="Uehling J."/>
            <person name="Grigoriev I.V."/>
            <person name="Vagvolgyi C."/>
            <person name="Papp T."/>
            <person name="Martin F.M."/>
            <person name="Miettinen O."/>
            <person name="Hibbett D.S."/>
            <person name="Nagy L.G."/>
        </authorList>
    </citation>
    <scope>NUCLEOTIDE SEQUENCE [LARGE SCALE GENOMIC DNA]</scope>
    <source>
        <strain evidence="1 2">NL-1719</strain>
    </source>
</reference>
<sequence length="239" mass="27239">MLRPRRPFSVVFLVHSLVLLCPGSIKASCSHVPGTNDFPIHTELNYFYHPTRWRHIYLLPTMRTWRGQPLWLVFLDTTHVNVTAFTAIFLLYTRSSGVLFFAVGALSCSFTVKMLKRAIRQPRPTIGKKKTFGMPSTHSATITYFGTYIPLACYYLPIHQRLPSSILTRLIPPLIAVPWAILVVMSRVWLGHHTWLQVIAGALYGLFWSGLWFGTWVSGVIADYKTIGPFNARWAGFEL</sequence>